<accession>A0A6N9NII6</accession>
<organism evidence="8 9">
    <name type="scientific">Acidiluteibacter ferrifornacis</name>
    <dbReference type="NCBI Taxonomy" id="2692424"/>
    <lineage>
        <taxon>Bacteria</taxon>
        <taxon>Pseudomonadati</taxon>
        <taxon>Bacteroidota</taxon>
        <taxon>Flavobacteriia</taxon>
        <taxon>Flavobacteriales</taxon>
        <taxon>Cryomorphaceae</taxon>
        <taxon>Acidiluteibacter</taxon>
    </lineage>
</organism>
<dbReference type="Proteomes" id="UP000470771">
    <property type="component" value="Unassembled WGS sequence"/>
</dbReference>
<feature type="transmembrane region" description="Helical" evidence="7">
    <location>
        <begin position="6"/>
        <end position="25"/>
    </location>
</feature>
<comment type="subcellular location">
    <subcellularLocation>
        <location evidence="1">Membrane</location>
        <topology evidence="1">Multi-pass membrane protein</topology>
    </subcellularLocation>
</comment>
<feature type="transmembrane region" description="Helical" evidence="7">
    <location>
        <begin position="399"/>
        <end position="418"/>
    </location>
</feature>
<feature type="transmembrane region" description="Helical" evidence="7">
    <location>
        <begin position="160"/>
        <end position="178"/>
    </location>
</feature>
<dbReference type="EMBL" id="WWNE01000007">
    <property type="protein sequence ID" value="NBG66488.1"/>
    <property type="molecule type" value="Genomic_DNA"/>
</dbReference>
<evidence type="ECO:0000256" key="1">
    <source>
        <dbReference type="ARBA" id="ARBA00004141"/>
    </source>
</evidence>
<feature type="transmembrane region" description="Helical" evidence="7">
    <location>
        <begin position="45"/>
        <end position="66"/>
    </location>
</feature>
<gene>
    <name evidence="8" type="ORF">GQN54_10195</name>
</gene>
<sequence length="590" mass="66615">MELHYLDWIIIAAYFLLSLGIGLYYKANAGKDLSQFFLGGRNLPWYIAGISMVATTFAADTPLWVTEKVAQHGVSGNWLWWNMLIGGMLTTFFFARLWRRADVLTELELIEIRYSGKAAAFLRGFKSLYMGIFLNVVIIGWVNAALASILIVFFDIPETQILYVLGACMLIVAFYSTLSGFMGVAITDTIQFFIAMIGCIILAYVVLDTEQIGGIAGLKAQLPAWRFDFFPKIGEGSSTLDTIGTYSISIGAFLTFGLVQWWASWYPGAEPGGGGYIAQRMMSAKDEKNAVFATLFFQIAHYCLRPWPWIIVGLCALVLYPDLGPEETKQGFVLAMRDYLPVGLKGLLLVAFLAAYMSTVSTQLNWGASYITNDFYKRFIKKTESFKNEEEENKHYVKVARISTLLIVLISIFATSQIETIDGAANFLIECGAGLGMVLILRWYWWRINAWSEITASIAPFLGYSLSNYVFHFEHPTNFLFTVGFSTVCWLIVTFLTQPTDYVHLAKFYNKVRPEGNWKPYKQKDSEEKSTIFPLLMCWLSAVIMTYGILFFIGSLIFQNYSDVMLYGAISLVSFTILKIFISRSHVFES</sequence>
<dbReference type="CDD" id="cd11477">
    <property type="entry name" value="SLC5sbd_u1"/>
    <property type="match status" value="1"/>
</dbReference>
<feature type="transmembrane region" description="Helical" evidence="7">
    <location>
        <begin position="532"/>
        <end position="558"/>
    </location>
</feature>
<name>A0A6N9NII6_9FLAO</name>
<dbReference type="InterPro" id="IPR038377">
    <property type="entry name" value="Na/Glc_symporter_sf"/>
</dbReference>
<evidence type="ECO:0000256" key="3">
    <source>
        <dbReference type="ARBA" id="ARBA00022692"/>
    </source>
</evidence>
<proteinExistence type="inferred from homology"/>
<dbReference type="Pfam" id="PF00474">
    <property type="entry name" value="SSF"/>
    <property type="match status" value="1"/>
</dbReference>
<feature type="transmembrane region" description="Helical" evidence="7">
    <location>
        <begin position="78"/>
        <end position="98"/>
    </location>
</feature>
<dbReference type="InterPro" id="IPR001734">
    <property type="entry name" value="Na/solute_symporter"/>
</dbReference>
<dbReference type="Gene3D" id="1.20.1730.10">
    <property type="entry name" value="Sodium/glucose cotransporter"/>
    <property type="match status" value="1"/>
</dbReference>
<feature type="transmembrane region" description="Helical" evidence="7">
    <location>
        <begin position="190"/>
        <end position="207"/>
    </location>
</feature>
<feature type="transmembrane region" description="Helical" evidence="7">
    <location>
        <begin position="424"/>
        <end position="445"/>
    </location>
</feature>
<evidence type="ECO:0000256" key="7">
    <source>
        <dbReference type="SAM" id="Phobius"/>
    </source>
</evidence>
<protein>
    <submittedName>
        <fullName evidence="8">Sodium:proline symporter</fullName>
    </submittedName>
</protein>
<dbReference type="AlphaFoldDB" id="A0A6N9NII6"/>
<evidence type="ECO:0000256" key="5">
    <source>
        <dbReference type="ARBA" id="ARBA00023136"/>
    </source>
</evidence>
<dbReference type="PROSITE" id="PS50283">
    <property type="entry name" value="NA_SOLUT_SYMP_3"/>
    <property type="match status" value="1"/>
</dbReference>
<feature type="transmembrane region" description="Helical" evidence="7">
    <location>
        <begin position="339"/>
        <end position="357"/>
    </location>
</feature>
<feature type="transmembrane region" description="Helical" evidence="7">
    <location>
        <begin position="290"/>
        <end position="319"/>
    </location>
</feature>
<feature type="transmembrane region" description="Helical" evidence="7">
    <location>
        <begin position="243"/>
        <end position="263"/>
    </location>
</feature>
<comment type="caution">
    <text evidence="8">The sequence shown here is derived from an EMBL/GenBank/DDBJ whole genome shotgun (WGS) entry which is preliminary data.</text>
</comment>
<keyword evidence="3 7" id="KW-0812">Transmembrane</keyword>
<dbReference type="PANTHER" id="PTHR11819">
    <property type="entry name" value="SOLUTE CARRIER FAMILY 5"/>
    <property type="match status" value="1"/>
</dbReference>
<feature type="transmembrane region" description="Helical" evidence="7">
    <location>
        <begin position="454"/>
        <end position="473"/>
    </location>
</feature>
<dbReference type="GO" id="GO:0005886">
    <property type="term" value="C:plasma membrane"/>
    <property type="evidence" value="ECO:0007669"/>
    <property type="project" value="TreeGrafter"/>
</dbReference>
<feature type="transmembrane region" description="Helical" evidence="7">
    <location>
        <begin position="479"/>
        <end position="497"/>
    </location>
</feature>
<evidence type="ECO:0000256" key="4">
    <source>
        <dbReference type="ARBA" id="ARBA00022989"/>
    </source>
</evidence>
<reference evidence="8 9" key="1">
    <citation type="submission" date="2019-12" db="EMBL/GenBank/DDBJ databases">
        <authorList>
            <person name="Zhao J."/>
        </authorList>
    </citation>
    <scope>NUCLEOTIDE SEQUENCE [LARGE SCALE GENOMIC DNA]</scope>
    <source>
        <strain evidence="8 9">S-15</strain>
    </source>
</reference>
<dbReference type="RefSeq" id="WP_160633434.1">
    <property type="nucleotide sequence ID" value="NZ_WWNE01000007.1"/>
</dbReference>
<comment type="similarity">
    <text evidence="2 6">Belongs to the sodium:solute symporter (SSF) (TC 2.A.21) family.</text>
</comment>
<evidence type="ECO:0000256" key="2">
    <source>
        <dbReference type="ARBA" id="ARBA00006434"/>
    </source>
</evidence>
<evidence type="ECO:0000313" key="9">
    <source>
        <dbReference type="Proteomes" id="UP000470771"/>
    </source>
</evidence>
<dbReference type="GO" id="GO:0005412">
    <property type="term" value="F:D-glucose:sodium symporter activity"/>
    <property type="evidence" value="ECO:0007669"/>
    <property type="project" value="TreeGrafter"/>
</dbReference>
<feature type="transmembrane region" description="Helical" evidence="7">
    <location>
        <begin position="564"/>
        <end position="582"/>
    </location>
</feature>
<dbReference type="PANTHER" id="PTHR11819:SF77">
    <property type="entry name" value="SODIUM_GLUCOSE COTRANSPORT PROTEIN"/>
    <property type="match status" value="1"/>
</dbReference>
<keyword evidence="9" id="KW-1185">Reference proteome</keyword>
<keyword evidence="4 7" id="KW-1133">Transmembrane helix</keyword>
<evidence type="ECO:0000256" key="6">
    <source>
        <dbReference type="RuleBase" id="RU362091"/>
    </source>
</evidence>
<feature type="transmembrane region" description="Helical" evidence="7">
    <location>
        <begin position="132"/>
        <end position="154"/>
    </location>
</feature>
<keyword evidence="5 7" id="KW-0472">Membrane</keyword>
<evidence type="ECO:0000313" key="8">
    <source>
        <dbReference type="EMBL" id="NBG66488.1"/>
    </source>
</evidence>